<proteinExistence type="inferred from homology"/>
<dbReference type="EMBL" id="MVGC01000779">
    <property type="protein sequence ID" value="RJE17672.1"/>
    <property type="molecule type" value="Genomic_DNA"/>
</dbReference>
<dbReference type="Pfam" id="PF00144">
    <property type="entry name" value="Beta-lactamase"/>
    <property type="match status" value="1"/>
</dbReference>
<accession>A0A3A2Z3M5</accession>
<evidence type="ECO:0000256" key="1">
    <source>
        <dbReference type="ARBA" id="ARBA00038473"/>
    </source>
</evidence>
<dbReference type="InterPro" id="IPR058664">
    <property type="entry name" value="ARB_00930-like_C"/>
</dbReference>
<feature type="domain" description="Beta-lactamase-like ARB-00930-like C-terminal" evidence="3">
    <location>
        <begin position="210"/>
        <end position="377"/>
    </location>
</feature>
<dbReference type="InterPro" id="IPR012338">
    <property type="entry name" value="Beta-lactam/transpept-like"/>
</dbReference>
<dbReference type="Pfam" id="PF26335">
    <property type="entry name" value="ARB_00930_C"/>
    <property type="match status" value="1"/>
</dbReference>
<dbReference type="PANTHER" id="PTHR22935">
    <property type="entry name" value="PENICILLIN-BINDING PROTEIN"/>
    <property type="match status" value="1"/>
</dbReference>
<evidence type="ECO:0000313" key="4">
    <source>
        <dbReference type="EMBL" id="RJE17672.1"/>
    </source>
</evidence>
<comment type="similarity">
    <text evidence="1">Belongs to the beta-lactamase family.</text>
</comment>
<dbReference type="OrthoDB" id="6220758at2759"/>
<sequence length="380" mass="40874">MSTALPVREPYTEPIYSSLSFELFSIALSQKTGKSYDQLLTETILEPLGLKNTGASPGNDEKAVIPPLDKATQGWGTDYGFAAPGGGLYSSLGDLATLASRILDETVFQDPESTRQWLKPQSMTSGINELVGRPWEIQRTNNLVPENSHTIDIYAKSGGASGYVSQMSLVDEYGIGFVVLTAGPQDSPTASVLNDAVISSLIPAIDQETRKQAHIYTGNFSSGSLQKSMSNNGKTSAPVSLGLSIDNGTGLKIDPLVRNGSNILAGFGKLWNSLLPMIGILNSDFRLYPTGIENPVDGEKNVVLEDWRINFDIIPADNAAMSDLPGQGKLSNICTSWQSESWIYYGGEALDRIVFKVDRGAGKMIGVDIPFLRSGILEKA</sequence>
<reference evidence="5" key="1">
    <citation type="submission" date="2017-02" db="EMBL/GenBank/DDBJ databases">
        <authorList>
            <person name="Tafer H."/>
            <person name="Lopandic K."/>
        </authorList>
    </citation>
    <scope>NUCLEOTIDE SEQUENCE [LARGE SCALE GENOMIC DNA]</scope>
    <source>
        <strain evidence="5">CBS 366.77</strain>
    </source>
</reference>
<feature type="domain" description="Beta-lactamase-related" evidence="2">
    <location>
        <begin position="4"/>
        <end position="197"/>
    </location>
</feature>
<evidence type="ECO:0000313" key="5">
    <source>
        <dbReference type="Proteomes" id="UP000266188"/>
    </source>
</evidence>
<dbReference type="InterPro" id="IPR051478">
    <property type="entry name" value="Beta-lactamase-like_AB/R"/>
</dbReference>
<keyword evidence="5" id="KW-1185">Reference proteome</keyword>
<evidence type="ECO:0000259" key="2">
    <source>
        <dbReference type="Pfam" id="PF00144"/>
    </source>
</evidence>
<dbReference type="Gene3D" id="3.40.710.10">
    <property type="entry name" value="DD-peptidase/beta-lactamase superfamily"/>
    <property type="match status" value="1"/>
</dbReference>
<evidence type="ECO:0000259" key="3">
    <source>
        <dbReference type="Pfam" id="PF26335"/>
    </source>
</evidence>
<dbReference type="PANTHER" id="PTHR22935:SF95">
    <property type="entry name" value="BETA-LACTAMASE-LIKE 1-RELATED"/>
    <property type="match status" value="1"/>
</dbReference>
<dbReference type="AlphaFoldDB" id="A0A3A2Z3M5"/>
<organism evidence="4 5">
    <name type="scientific">Aspergillus sclerotialis</name>
    <dbReference type="NCBI Taxonomy" id="2070753"/>
    <lineage>
        <taxon>Eukaryota</taxon>
        <taxon>Fungi</taxon>
        <taxon>Dikarya</taxon>
        <taxon>Ascomycota</taxon>
        <taxon>Pezizomycotina</taxon>
        <taxon>Eurotiomycetes</taxon>
        <taxon>Eurotiomycetidae</taxon>
        <taxon>Eurotiales</taxon>
        <taxon>Aspergillaceae</taxon>
        <taxon>Aspergillus</taxon>
        <taxon>Aspergillus subgen. Polypaecilum</taxon>
    </lineage>
</organism>
<gene>
    <name evidence="4" type="ORF">PHISCL_09992</name>
</gene>
<dbReference type="Proteomes" id="UP000266188">
    <property type="component" value="Unassembled WGS sequence"/>
</dbReference>
<name>A0A3A2Z3M5_9EURO</name>
<protein>
    <submittedName>
        <fullName evidence="4">Beta-lactamase</fullName>
    </submittedName>
</protein>
<comment type="caution">
    <text evidence="4">The sequence shown here is derived from an EMBL/GenBank/DDBJ whole genome shotgun (WGS) entry which is preliminary data.</text>
</comment>
<dbReference type="STRING" id="2070753.A0A3A2Z3M5"/>
<dbReference type="SUPFAM" id="SSF56601">
    <property type="entry name" value="beta-lactamase/transpeptidase-like"/>
    <property type="match status" value="1"/>
</dbReference>
<dbReference type="InterPro" id="IPR001466">
    <property type="entry name" value="Beta-lactam-related"/>
</dbReference>